<comment type="caution">
    <text evidence="2">The sequence shown here is derived from an EMBL/GenBank/DDBJ whole genome shotgun (WGS) entry which is preliminary data.</text>
</comment>
<feature type="transmembrane region" description="Helical" evidence="1">
    <location>
        <begin position="34"/>
        <end position="56"/>
    </location>
</feature>
<dbReference type="EMBL" id="BDEQ01000001">
    <property type="protein sequence ID" value="GAT96662.1"/>
    <property type="molecule type" value="Genomic_DNA"/>
</dbReference>
<dbReference type="Proteomes" id="UP000078387">
    <property type="component" value="Unassembled WGS sequence"/>
</dbReference>
<gene>
    <name evidence="2" type="ORF">CL6EHI_058510</name>
</gene>
<dbReference type="VEuPathDB" id="AmoebaDB:KM1_092950"/>
<accession>A0A175JT69</accession>
<name>A0A175JT69_ENTHI</name>
<evidence type="ECO:0000256" key="1">
    <source>
        <dbReference type="SAM" id="Phobius"/>
    </source>
</evidence>
<dbReference type="VEuPathDB" id="AmoebaDB:EHI7A_067590"/>
<evidence type="ECO:0000313" key="3">
    <source>
        <dbReference type="Proteomes" id="UP000078387"/>
    </source>
</evidence>
<keyword evidence="1" id="KW-0472">Membrane</keyword>
<dbReference type="VEuPathDB" id="AmoebaDB:EHI5A_078380"/>
<keyword evidence="1" id="KW-1133">Transmembrane helix</keyword>
<organism evidence="2 3">
    <name type="scientific">Entamoeba histolytica</name>
    <dbReference type="NCBI Taxonomy" id="5759"/>
    <lineage>
        <taxon>Eukaryota</taxon>
        <taxon>Amoebozoa</taxon>
        <taxon>Evosea</taxon>
        <taxon>Archamoebae</taxon>
        <taxon>Mastigamoebida</taxon>
        <taxon>Entamoebidae</taxon>
        <taxon>Entamoeba</taxon>
    </lineage>
</organism>
<dbReference type="VEuPathDB" id="AmoebaDB:EHI8A_070450"/>
<dbReference type="VEuPathDB" id="AmoebaDB:EHI_058510"/>
<evidence type="ECO:0000313" key="2">
    <source>
        <dbReference type="EMBL" id="GAT96662.1"/>
    </source>
</evidence>
<protein>
    <recommendedName>
        <fullName evidence="4">Leucine-rich repeat containing protein</fullName>
    </recommendedName>
</protein>
<keyword evidence="1" id="KW-0812">Transmembrane</keyword>
<dbReference type="AlphaFoldDB" id="A0A175JT69"/>
<dbReference type="eggNOG" id="ENOG502R8XV">
    <property type="taxonomic scope" value="Eukaryota"/>
</dbReference>
<reference evidence="2 3" key="1">
    <citation type="submission" date="2016-05" db="EMBL/GenBank/DDBJ databases">
        <title>First whole genome sequencing of Entamoeba histolytica HM1:IMSS-clone-6.</title>
        <authorList>
            <person name="Mukherjee Avik.K."/>
            <person name="Izumyama S."/>
            <person name="Nakada-Tsukui K."/>
            <person name="Nozaki T."/>
        </authorList>
    </citation>
    <scope>NUCLEOTIDE SEQUENCE [LARGE SCALE GENOMIC DNA]</scope>
    <source>
        <strain evidence="2 3">HM1:IMSS clone 6</strain>
    </source>
</reference>
<proteinExistence type="predicted"/>
<sequence length="495" mass="57483">MKHLFRNKQINENSFYSSLNIKSPTLQQRKGLEIVYLMNIVPYLENISTLLTFIFVSRKCFHSVKRLKINPFYSCKLNNTKERIKSLKKEIQYFVGIETFLCDSEMIEKLTTEQIDKIKRFNLYGKVIYTAPNLIQIASKITYFSFYVDLDVQIPIQKMVNLKKLLIDMNGNTEMVFFTEYIIEIFAQLQSFQFFHSLVIECNGIELKKIISILNKFEWNKIRVIIKCFDLREEHITWLNELKINNRIISCYSNELKSSFVKLLVLPLYDASNTLTISNDVLQYRKLISILNLYWLVRLDCFEISSLQCPACRVDLSIANSLQEFNLTNTHYLQPSCFILPTSLKTITFTNCSNITLPNLASIHLSSFSIRNCSTVQSLFLPSTLTFLEIRNTPLKASLNLELIQLKQLSIVQCSSLESIIVPLSIQTICVYWCDSLTTIEKIFQTTVNKLDLFHCMRLKPLALPITVSQLYISFCQNSLINNITQLTNLTSPLY</sequence>
<evidence type="ECO:0008006" key="4">
    <source>
        <dbReference type="Google" id="ProtNLM"/>
    </source>
</evidence>